<dbReference type="AlphaFoldDB" id="A0A098TPI8"/>
<evidence type="ECO:0000256" key="3">
    <source>
        <dbReference type="ARBA" id="ARBA00023014"/>
    </source>
</evidence>
<dbReference type="Pfam" id="PF00037">
    <property type="entry name" value="Fer4"/>
    <property type="match status" value="1"/>
</dbReference>
<dbReference type="Proteomes" id="UP000030170">
    <property type="component" value="Unassembled WGS sequence"/>
</dbReference>
<comment type="caution">
    <text evidence="5">The sequence shown here is derived from an EMBL/GenBank/DDBJ whole genome shotgun (WGS) entry which is preliminary data.</text>
</comment>
<dbReference type="EMBL" id="JJML01000003">
    <property type="protein sequence ID" value="KGF73802.1"/>
    <property type="molecule type" value="Genomic_DNA"/>
</dbReference>
<dbReference type="STRING" id="1497020.DO97_10355"/>
<keyword evidence="1" id="KW-0479">Metal-binding</keyword>
<dbReference type="PROSITE" id="PS51379">
    <property type="entry name" value="4FE4S_FER_2"/>
    <property type="match status" value="1"/>
</dbReference>
<proteinExistence type="predicted"/>
<dbReference type="GO" id="GO:0046872">
    <property type="term" value="F:metal ion binding"/>
    <property type="evidence" value="ECO:0007669"/>
    <property type="project" value="UniProtKB-KW"/>
</dbReference>
<name>A0A098TPI8_9CYAN</name>
<evidence type="ECO:0000259" key="4">
    <source>
        <dbReference type="PROSITE" id="PS51379"/>
    </source>
</evidence>
<protein>
    <submittedName>
        <fullName evidence="5">4Fe-4S ferredoxin</fullName>
    </submittedName>
</protein>
<dbReference type="InterPro" id="IPR017896">
    <property type="entry name" value="4Fe4S_Fe-S-bd"/>
</dbReference>
<dbReference type="SUPFAM" id="SSF54862">
    <property type="entry name" value="4Fe-4S ferredoxins"/>
    <property type="match status" value="1"/>
</dbReference>
<feature type="domain" description="4Fe-4S ferredoxin-type" evidence="4">
    <location>
        <begin position="1"/>
        <end position="29"/>
    </location>
</feature>
<evidence type="ECO:0000313" key="6">
    <source>
        <dbReference type="Proteomes" id="UP000030170"/>
    </source>
</evidence>
<evidence type="ECO:0000313" key="5">
    <source>
        <dbReference type="EMBL" id="KGF73802.1"/>
    </source>
</evidence>
<keyword evidence="6" id="KW-1185">Reference proteome</keyword>
<keyword evidence="2" id="KW-0408">Iron</keyword>
<accession>A0A098TPI8</accession>
<evidence type="ECO:0000256" key="1">
    <source>
        <dbReference type="ARBA" id="ARBA00022723"/>
    </source>
</evidence>
<dbReference type="Gene3D" id="3.30.70.20">
    <property type="match status" value="1"/>
</dbReference>
<dbReference type="RefSeq" id="WP_036530770.1">
    <property type="nucleotide sequence ID" value="NZ_JJML01000003.1"/>
</dbReference>
<dbReference type="PROSITE" id="PS00198">
    <property type="entry name" value="4FE4S_FER_1"/>
    <property type="match status" value="1"/>
</dbReference>
<dbReference type="OrthoDB" id="9803397at2"/>
<evidence type="ECO:0000256" key="2">
    <source>
        <dbReference type="ARBA" id="ARBA00023004"/>
    </source>
</evidence>
<organism evidence="5 6">
    <name type="scientific">Neosynechococcus sphagnicola sy1</name>
    <dbReference type="NCBI Taxonomy" id="1497020"/>
    <lineage>
        <taxon>Bacteria</taxon>
        <taxon>Bacillati</taxon>
        <taxon>Cyanobacteriota</taxon>
        <taxon>Cyanophyceae</taxon>
        <taxon>Neosynechococcales</taxon>
        <taxon>Neosynechococcaceae</taxon>
        <taxon>Neosynechococcus</taxon>
    </lineage>
</organism>
<sequence length="128" mass="14577">MTYVITSQCTECHRCESICPTGAIARNEQQYQINSERCNDCVGYYAVPQCWAVCPTNGGCLPDLATPPQARFAQPANDYWDHWFLAYNRLVSRLNANRPSDYWKRWFDTYSQALAKQLQNPTTGGVNA</sequence>
<dbReference type="InterPro" id="IPR017900">
    <property type="entry name" value="4Fe4S_Fe_S_CS"/>
</dbReference>
<reference evidence="5 6" key="1">
    <citation type="journal article" date="2014" name="Mol. Ecol.">
        <title>Evolution of Synechococcus.</title>
        <authorList>
            <person name="Dvorak P."/>
            <person name="Casamatta D."/>
            <person name="Hasler P."/>
            <person name="Poulickova A."/>
            <person name="Ondrej V."/>
            <person name="Sanges R."/>
        </authorList>
    </citation>
    <scope>NUCLEOTIDE SEQUENCE [LARGE SCALE GENOMIC DNA]</scope>
    <source>
        <strain evidence="5 6">CAUP A 1101</strain>
    </source>
</reference>
<dbReference type="GO" id="GO:0051536">
    <property type="term" value="F:iron-sulfur cluster binding"/>
    <property type="evidence" value="ECO:0007669"/>
    <property type="project" value="UniProtKB-KW"/>
</dbReference>
<keyword evidence="3" id="KW-0411">Iron-sulfur</keyword>
<gene>
    <name evidence="5" type="ORF">DO97_10355</name>
</gene>